<keyword evidence="2" id="KW-0472">Membrane</keyword>
<proteinExistence type="predicted"/>
<keyword evidence="4" id="KW-1185">Reference proteome</keyword>
<gene>
    <name evidence="3" type="ORF">PCOR1329_LOCUS19674</name>
</gene>
<reference evidence="3" key="1">
    <citation type="submission" date="2023-10" db="EMBL/GenBank/DDBJ databases">
        <authorList>
            <person name="Chen Y."/>
            <person name="Shah S."/>
            <person name="Dougan E. K."/>
            <person name="Thang M."/>
            <person name="Chan C."/>
        </authorList>
    </citation>
    <scope>NUCLEOTIDE SEQUENCE [LARGE SCALE GENOMIC DNA]</scope>
</reference>
<dbReference type="Proteomes" id="UP001189429">
    <property type="component" value="Unassembled WGS sequence"/>
</dbReference>
<protein>
    <submittedName>
        <fullName evidence="3">Uncharacterized protein</fullName>
    </submittedName>
</protein>
<comment type="caution">
    <text evidence="3">The sequence shown here is derived from an EMBL/GenBank/DDBJ whole genome shotgun (WGS) entry which is preliminary data.</text>
</comment>
<name>A0ABN9RD44_9DINO</name>
<feature type="region of interest" description="Disordered" evidence="1">
    <location>
        <begin position="178"/>
        <end position="206"/>
    </location>
</feature>
<organism evidence="3 4">
    <name type="scientific">Prorocentrum cordatum</name>
    <dbReference type="NCBI Taxonomy" id="2364126"/>
    <lineage>
        <taxon>Eukaryota</taxon>
        <taxon>Sar</taxon>
        <taxon>Alveolata</taxon>
        <taxon>Dinophyceae</taxon>
        <taxon>Prorocentrales</taxon>
        <taxon>Prorocentraceae</taxon>
        <taxon>Prorocentrum</taxon>
    </lineage>
</organism>
<keyword evidence="2" id="KW-1133">Transmembrane helix</keyword>
<keyword evidence="2" id="KW-0812">Transmembrane</keyword>
<accession>A0ABN9RD44</accession>
<dbReference type="EMBL" id="CAUYUJ010006312">
    <property type="protein sequence ID" value="CAK0816910.1"/>
    <property type="molecule type" value="Genomic_DNA"/>
</dbReference>
<evidence type="ECO:0000313" key="4">
    <source>
        <dbReference type="Proteomes" id="UP001189429"/>
    </source>
</evidence>
<evidence type="ECO:0000256" key="1">
    <source>
        <dbReference type="SAM" id="MobiDB-lite"/>
    </source>
</evidence>
<evidence type="ECO:0000313" key="3">
    <source>
        <dbReference type="EMBL" id="CAK0816910.1"/>
    </source>
</evidence>
<sequence length="225" mass="24975">MVGPALIVLIGIILFGSLLLVVARLIWKAQRSHGSPDEEEDTHTRSMRTDLEEKLVPAFMIFAGTSREELIDLLKHATYIDRRRLHQAAELIFQELCHLQSVGGLFAAARLPTSIMRGGLYEAMHPSRVIVLCRNAMATIVQRNEMLEARLTTRDSRIRMSTGTAAFGLHIQLDAKQNGDAEMLRNPSTPIEEREMGPAVSDVRSTGSCEAPRYNVSVHSSNLSV</sequence>
<evidence type="ECO:0000256" key="2">
    <source>
        <dbReference type="SAM" id="Phobius"/>
    </source>
</evidence>
<feature type="transmembrane region" description="Helical" evidence="2">
    <location>
        <begin position="6"/>
        <end position="27"/>
    </location>
</feature>